<evidence type="ECO:0000313" key="1">
    <source>
        <dbReference type="EMBL" id="MPC42562.1"/>
    </source>
</evidence>
<evidence type="ECO:0000313" key="2">
    <source>
        <dbReference type="Proteomes" id="UP000324222"/>
    </source>
</evidence>
<dbReference type="EMBL" id="VSRR010005484">
    <property type="protein sequence ID" value="MPC42562.1"/>
    <property type="molecule type" value="Genomic_DNA"/>
</dbReference>
<accession>A0A5B7F816</accession>
<reference evidence="1 2" key="1">
    <citation type="submission" date="2019-05" db="EMBL/GenBank/DDBJ databases">
        <title>Another draft genome of Portunus trituberculatus and its Hox gene families provides insights of decapod evolution.</title>
        <authorList>
            <person name="Jeong J.-H."/>
            <person name="Song I."/>
            <person name="Kim S."/>
            <person name="Choi T."/>
            <person name="Kim D."/>
            <person name="Ryu S."/>
            <person name="Kim W."/>
        </authorList>
    </citation>
    <scope>NUCLEOTIDE SEQUENCE [LARGE SCALE GENOMIC DNA]</scope>
    <source>
        <tissue evidence="1">Muscle</tissue>
    </source>
</reference>
<proteinExistence type="predicted"/>
<name>A0A5B7F816_PORTR</name>
<organism evidence="1 2">
    <name type="scientific">Portunus trituberculatus</name>
    <name type="common">Swimming crab</name>
    <name type="synonym">Neptunus trituberculatus</name>
    <dbReference type="NCBI Taxonomy" id="210409"/>
    <lineage>
        <taxon>Eukaryota</taxon>
        <taxon>Metazoa</taxon>
        <taxon>Ecdysozoa</taxon>
        <taxon>Arthropoda</taxon>
        <taxon>Crustacea</taxon>
        <taxon>Multicrustacea</taxon>
        <taxon>Malacostraca</taxon>
        <taxon>Eumalacostraca</taxon>
        <taxon>Eucarida</taxon>
        <taxon>Decapoda</taxon>
        <taxon>Pleocyemata</taxon>
        <taxon>Brachyura</taxon>
        <taxon>Eubrachyura</taxon>
        <taxon>Portunoidea</taxon>
        <taxon>Portunidae</taxon>
        <taxon>Portuninae</taxon>
        <taxon>Portunus</taxon>
    </lineage>
</organism>
<keyword evidence="2" id="KW-1185">Reference proteome</keyword>
<protein>
    <submittedName>
        <fullName evidence="1">Uncharacterized protein</fullName>
    </submittedName>
</protein>
<gene>
    <name evidence="1" type="ORF">E2C01_036184</name>
</gene>
<dbReference type="Proteomes" id="UP000324222">
    <property type="component" value="Unassembled WGS sequence"/>
</dbReference>
<dbReference type="AlphaFoldDB" id="A0A5B7F816"/>
<sequence>MPNNNANNREILFLYPTVFSKIKPPCESLENLDVATKGIFNICKGKTNVLVSAQNRSPSVLPDDCDVNQSLGEVIAYSACRLT</sequence>
<comment type="caution">
    <text evidence="1">The sequence shown here is derived from an EMBL/GenBank/DDBJ whole genome shotgun (WGS) entry which is preliminary data.</text>
</comment>